<dbReference type="Proteomes" id="UP000450012">
    <property type="component" value="Unassembled WGS sequence"/>
</dbReference>
<evidence type="ECO:0000313" key="2">
    <source>
        <dbReference type="EMBL" id="MYM65707.1"/>
    </source>
</evidence>
<organism evidence="2 3">
    <name type="scientific">Duganella rivi</name>
    <dbReference type="NCBI Taxonomy" id="2666083"/>
    <lineage>
        <taxon>Bacteria</taxon>
        <taxon>Pseudomonadati</taxon>
        <taxon>Pseudomonadota</taxon>
        <taxon>Betaproteobacteria</taxon>
        <taxon>Burkholderiales</taxon>
        <taxon>Oxalobacteraceae</taxon>
        <taxon>Telluria group</taxon>
        <taxon>Duganella</taxon>
    </lineage>
</organism>
<proteinExistence type="predicted"/>
<sequence>MNTPISPFRMNLYLVLATILIHGLAMLVNELFFQRAEFLQGIGWVYLPAGTRLLCTLLFGRAGAVGLLIAGWLACYFYYFPGDALRATSGAIAGAIGPYVIYLVAQKYLGLRDSLTNLTPGRLLICAVGCSLASPLLHHLWFAVHGDPGSFAVMFAGDLIGTLIVLYSAKLVLKFIA</sequence>
<evidence type="ECO:0000256" key="1">
    <source>
        <dbReference type="SAM" id="Phobius"/>
    </source>
</evidence>
<keyword evidence="1" id="KW-0472">Membrane</keyword>
<name>A0A7X4KAA1_9BURK</name>
<keyword evidence="1" id="KW-1133">Transmembrane helix</keyword>
<protein>
    <recommendedName>
        <fullName evidence="4">MASE1 domain-containing protein</fullName>
    </recommendedName>
</protein>
<accession>A0A7X4KAA1</accession>
<keyword evidence="3" id="KW-1185">Reference proteome</keyword>
<dbReference type="AlphaFoldDB" id="A0A7X4KAA1"/>
<feature type="transmembrane region" description="Helical" evidence="1">
    <location>
        <begin position="150"/>
        <end position="173"/>
    </location>
</feature>
<dbReference type="RefSeq" id="WP_161012289.1">
    <property type="nucleotide sequence ID" value="NZ_WWCK01000001.1"/>
</dbReference>
<evidence type="ECO:0000313" key="3">
    <source>
        <dbReference type="Proteomes" id="UP000450012"/>
    </source>
</evidence>
<reference evidence="2 3" key="1">
    <citation type="submission" date="2019-12" db="EMBL/GenBank/DDBJ databases">
        <title>Novel species isolated from a subtropical stream in China.</title>
        <authorList>
            <person name="Lu H."/>
        </authorList>
    </citation>
    <scope>NUCLEOTIDE SEQUENCE [LARGE SCALE GENOMIC DNA]</scope>
    <source>
        <strain evidence="2 3">FT55W</strain>
    </source>
</reference>
<feature type="transmembrane region" description="Helical" evidence="1">
    <location>
        <begin position="12"/>
        <end position="32"/>
    </location>
</feature>
<feature type="transmembrane region" description="Helical" evidence="1">
    <location>
        <begin position="91"/>
        <end position="111"/>
    </location>
</feature>
<comment type="caution">
    <text evidence="2">The sequence shown here is derived from an EMBL/GenBank/DDBJ whole genome shotgun (WGS) entry which is preliminary data.</text>
</comment>
<dbReference type="EMBL" id="WWCK01000001">
    <property type="protein sequence ID" value="MYM65707.1"/>
    <property type="molecule type" value="Genomic_DNA"/>
</dbReference>
<evidence type="ECO:0008006" key="4">
    <source>
        <dbReference type="Google" id="ProtNLM"/>
    </source>
</evidence>
<gene>
    <name evidence="2" type="ORF">GTP45_02520</name>
</gene>
<feature type="transmembrane region" description="Helical" evidence="1">
    <location>
        <begin position="53"/>
        <end position="79"/>
    </location>
</feature>
<keyword evidence="1" id="KW-0812">Transmembrane</keyword>
<feature type="transmembrane region" description="Helical" evidence="1">
    <location>
        <begin position="123"/>
        <end position="144"/>
    </location>
</feature>